<sequence length="102" mass="11781">MIRNSSSNHSWTSGHVAHTLVEWENTAAELLCWAENEIGLQNEPCRIALDANEQRDSLYVYLITISSFAAIFCLAAFMVLTRHLIKEQEKYRPKEDKELKEL</sequence>
<evidence type="ECO:0000256" key="1">
    <source>
        <dbReference type="SAM" id="Phobius"/>
    </source>
</evidence>
<keyword evidence="1" id="KW-0812">Transmembrane</keyword>
<feature type="transmembrane region" description="Helical" evidence="1">
    <location>
        <begin position="58"/>
        <end position="80"/>
    </location>
</feature>
<dbReference type="AlphaFoldDB" id="A0A087TQW4"/>
<organism evidence="2 3">
    <name type="scientific">Stegodyphus mimosarum</name>
    <name type="common">African social velvet spider</name>
    <dbReference type="NCBI Taxonomy" id="407821"/>
    <lineage>
        <taxon>Eukaryota</taxon>
        <taxon>Metazoa</taxon>
        <taxon>Ecdysozoa</taxon>
        <taxon>Arthropoda</taxon>
        <taxon>Chelicerata</taxon>
        <taxon>Arachnida</taxon>
        <taxon>Araneae</taxon>
        <taxon>Araneomorphae</taxon>
        <taxon>Entelegynae</taxon>
        <taxon>Eresoidea</taxon>
        <taxon>Eresidae</taxon>
        <taxon>Stegodyphus</taxon>
    </lineage>
</organism>
<dbReference type="OrthoDB" id="6413693at2759"/>
<name>A0A087TQW4_STEMI</name>
<reference evidence="2 3" key="1">
    <citation type="submission" date="2013-11" db="EMBL/GenBank/DDBJ databases">
        <title>Genome sequencing of Stegodyphus mimosarum.</title>
        <authorList>
            <person name="Bechsgaard J."/>
        </authorList>
    </citation>
    <scope>NUCLEOTIDE SEQUENCE [LARGE SCALE GENOMIC DNA]</scope>
</reference>
<keyword evidence="1" id="KW-1133">Transmembrane helix</keyword>
<evidence type="ECO:0000313" key="3">
    <source>
        <dbReference type="Proteomes" id="UP000054359"/>
    </source>
</evidence>
<feature type="non-terminal residue" evidence="2">
    <location>
        <position position="102"/>
    </location>
</feature>
<proteinExistence type="predicted"/>
<accession>A0A087TQW4</accession>
<gene>
    <name evidence="2" type="ORF">X975_22394</name>
</gene>
<protein>
    <submittedName>
        <fullName evidence="2">Uncharacterized protein</fullName>
    </submittedName>
</protein>
<keyword evidence="1" id="KW-0472">Membrane</keyword>
<keyword evidence="3" id="KW-1185">Reference proteome</keyword>
<dbReference type="Proteomes" id="UP000054359">
    <property type="component" value="Unassembled WGS sequence"/>
</dbReference>
<dbReference type="EMBL" id="KK116356">
    <property type="protein sequence ID" value="KFM67503.1"/>
    <property type="molecule type" value="Genomic_DNA"/>
</dbReference>
<evidence type="ECO:0000313" key="2">
    <source>
        <dbReference type="EMBL" id="KFM67503.1"/>
    </source>
</evidence>